<dbReference type="GO" id="GO:0030527">
    <property type="term" value="F:structural constituent of chromatin"/>
    <property type="evidence" value="ECO:0007669"/>
    <property type="project" value="InterPro"/>
</dbReference>
<proteinExistence type="inferred from homology"/>
<dbReference type="SUPFAM" id="SSF47113">
    <property type="entry name" value="Histone-fold"/>
    <property type="match status" value="1"/>
</dbReference>
<dbReference type="InterPro" id="IPR007125">
    <property type="entry name" value="H2A/H2B/H3"/>
</dbReference>
<dbReference type="EMBL" id="JXJN01015801">
    <property type="status" value="NOT_ANNOTATED_CDS"/>
    <property type="molecule type" value="Genomic_DNA"/>
</dbReference>
<reference evidence="4" key="1">
    <citation type="submission" date="2015-01" db="EMBL/GenBank/DDBJ databases">
        <authorList>
            <person name="Aksoy S."/>
            <person name="Warren W."/>
            <person name="Wilson R.K."/>
        </authorList>
    </citation>
    <scope>NUCLEOTIDE SEQUENCE [LARGE SCALE GENOMIC DNA]</scope>
    <source>
        <strain evidence="4">IAEA</strain>
    </source>
</reference>
<dbReference type="GO" id="GO:0000786">
    <property type="term" value="C:nucleosome"/>
    <property type="evidence" value="ECO:0007669"/>
    <property type="project" value="InterPro"/>
</dbReference>
<name>A0A1B0BK54_9MUSC</name>
<feature type="domain" description="Core Histone H2A/H2B/H3" evidence="2">
    <location>
        <begin position="79"/>
        <end position="134"/>
    </location>
</feature>
<organism evidence="3 4">
    <name type="scientific">Glossina palpalis gambiensis</name>
    <dbReference type="NCBI Taxonomy" id="67801"/>
    <lineage>
        <taxon>Eukaryota</taxon>
        <taxon>Metazoa</taxon>
        <taxon>Ecdysozoa</taxon>
        <taxon>Arthropoda</taxon>
        <taxon>Hexapoda</taxon>
        <taxon>Insecta</taxon>
        <taxon>Pterygota</taxon>
        <taxon>Neoptera</taxon>
        <taxon>Endopterygota</taxon>
        <taxon>Diptera</taxon>
        <taxon>Brachycera</taxon>
        <taxon>Muscomorpha</taxon>
        <taxon>Hippoboscoidea</taxon>
        <taxon>Glossinidae</taxon>
        <taxon>Glossina</taxon>
    </lineage>
</organism>
<accession>A0A1B0BK54</accession>
<dbReference type="GO" id="GO:0003677">
    <property type="term" value="F:DNA binding"/>
    <property type="evidence" value="ECO:0007669"/>
    <property type="project" value="InterPro"/>
</dbReference>
<evidence type="ECO:0000313" key="4">
    <source>
        <dbReference type="Proteomes" id="UP000092460"/>
    </source>
</evidence>
<dbReference type="AlphaFoldDB" id="A0A1B0BK54"/>
<dbReference type="VEuPathDB" id="VectorBase:GPPI032713"/>
<dbReference type="InterPro" id="IPR009072">
    <property type="entry name" value="Histone-fold"/>
</dbReference>
<dbReference type="PRINTS" id="PR00622">
    <property type="entry name" value="HISTONEH3"/>
</dbReference>
<dbReference type="Pfam" id="PF00125">
    <property type="entry name" value="Histone"/>
    <property type="match status" value="1"/>
</dbReference>
<dbReference type="InterPro" id="IPR000164">
    <property type="entry name" value="Histone_H3/CENP-A"/>
</dbReference>
<dbReference type="SMART" id="SM00428">
    <property type="entry name" value="H3"/>
    <property type="match status" value="1"/>
</dbReference>
<dbReference type="Gene3D" id="1.10.20.10">
    <property type="entry name" value="Histone, subunit A"/>
    <property type="match status" value="1"/>
</dbReference>
<dbReference type="Proteomes" id="UP000092460">
    <property type="component" value="Unassembled WGS sequence"/>
</dbReference>
<protein>
    <recommendedName>
        <fullName evidence="2">Core Histone H2A/H2B/H3 domain-containing protein</fullName>
    </recommendedName>
</protein>
<dbReference type="EnsemblMetazoa" id="GPPI032713-RA">
    <property type="protein sequence ID" value="GPPI032713-PA"/>
    <property type="gene ID" value="GPPI032713"/>
</dbReference>
<sequence>MRQLSLTVDASNMATVEIDNAVNTFLIDGTKPPLAEQPATNNKHVSTRVCGFNPNVDQIAGINYLTTCVDDEVVNSSTKNFKSVVRFQTDVLDVLQEVPEEVYLITLFDVNNLYTTHDKRVTLMLKHIELSQRICRKCT</sequence>
<dbReference type="EMBL" id="JXJN01015803">
    <property type="status" value="NOT_ANNOTATED_CDS"/>
    <property type="molecule type" value="Genomic_DNA"/>
</dbReference>
<dbReference type="GO" id="GO:0046982">
    <property type="term" value="F:protein heterodimerization activity"/>
    <property type="evidence" value="ECO:0007669"/>
    <property type="project" value="InterPro"/>
</dbReference>
<dbReference type="EMBL" id="JXJN01015802">
    <property type="status" value="NOT_ANNOTATED_CDS"/>
    <property type="molecule type" value="Genomic_DNA"/>
</dbReference>
<comment type="similarity">
    <text evidence="1">Belongs to the histone H3 family.</text>
</comment>
<evidence type="ECO:0000259" key="2">
    <source>
        <dbReference type="Pfam" id="PF00125"/>
    </source>
</evidence>
<reference evidence="3" key="2">
    <citation type="submission" date="2020-05" db="UniProtKB">
        <authorList>
            <consortium name="EnsemblMetazoa"/>
        </authorList>
    </citation>
    <scope>IDENTIFICATION</scope>
    <source>
        <strain evidence="3">IAEA</strain>
    </source>
</reference>
<keyword evidence="4" id="KW-1185">Reference proteome</keyword>
<evidence type="ECO:0000256" key="1">
    <source>
        <dbReference type="ARBA" id="ARBA00010343"/>
    </source>
</evidence>
<evidence type="ECO:0000313" key="3">
    <source>
        <dbReference type="EnsemblMetazoa" id="GPPI032713-PA"/>
    </source>
</evidence>
<dbReference type="STRING" id="67801.A0A1B0BK54"/>